<evidence type="ECO:0000313" key="2">
    <source>
        <dbReference type="EMBL" id="MFC5652250.1"/>
    </source>
</evidence>
<keyword evidence="1" id="KW-1133">Transmembrane helix</keyword>
<feature type="transmembrane region" description="Helical" evidence="1">
    <location>
        <begin position="49"/>
        <end position="72"/>
    </location>
</feature>
<feature type="transmembrane region" description="Helical" evidence="1">
    <location>
        <begin position="123"/>
        <end position="144"/>
    </location>
</feature>
<dbReference type="EMBL" id="JBHSOW010000093">
    <property type="protein sequence ID" value="MFC5652250.1"/>
    <property type="molecule type" value="Genomic_DNA"/>
</dbReference>
<evidence type="ECO:0000313" key="3">
    <source>
        <dbReference type="Proteomes" id="UP001596047"/>
    </source>
</evidence>
<protein>
    <submittedName>
        <fullName evidence="2">Ferric reductase</fullName>
    </submittedName>
</protein>
<sequence>MVDFILSLPTWMMIRVLGIASFLLLTAGISLGISYSFPFQKRNTKKNVYRIHSFATISGTALGLLHGAITIIDTYAPYSWSGLFVPFSAQVSPALSGFGTLSSYGLLVVILTTDLRNKLKRRVWLMLHMLSYPIYIMALIHSFFLGTDSSLPLIRLMYLCSMLLILGLTAARFRVSAENKRTTAAPAAKQHRLYVVPSAQELRENNRDA</sequence>
<feature type="transmembrane region" description="Helical" evidence="1">
    <location>
        <begin position="92"/>
        <end position="111"/>
    </location>
</feature>
<comment type="caution">
    <text evidence="2">The sequence shown here is derived from an EMBL/GenBank/DDBJ whole genome shotgun (WGS) entry which is preliminary data.</text>
</comment>
<feature type="transmembrane region" description="Helical" evidence="1">
    <location>
        <begin position="156"/>
        <end position="173"/>
    </location>
</feature>
<name>A0ABW0W2Z0_9BACL</name>
<evidence type="ECO:0000256" key="1">
    <source>
        <dbReference type="SAM" id="Phobius"/>
    </source>
</evidence>
<reference evidence="3" key="1">
    <citation type="journal article" date="2019" name="Int. J. Syst. Evol. Microbiol.">
        <title>The Global Catalogue of Microorganisms (GCM) 10K type strain sequencing project: providing services to taxonomists for standard genome sequencing and annotation.</title>
        <authorList>
            <consortium name="The Broad Institute Genomics Platform"/>
            <consortium name="The Broad Institute Genome Sequencing Center for Infectious Disease"/>
            <person name="Wu L."/>
            <person name="Ma J."/>
        </authorList>
    </citation>
    <scope>NUCLEOTIDE SEQUENCE [LARGE SCALE GENOMIC DNA]</scope>
    <source>
        <strain evidence="3">CGMCC 1.3240</strain>
    </source>
</reference>
<keyword evidence="1" id="KW-0812">Transmembrane</keyword>
<dbReference type="RefSeq" id="WP_379190888.1">
    <property type="nucleotide sequence ID" value="NZ_JBHSOW010000093.1"/>
</dbReference>
<organism evidence="2 3">
    <name type="scientific">Paenibacillus solisilvae</name>
    <dbReference type="NCBI Taxonomy" id="2486751"/>
    <lineage>
        <taxon>Bacteria</taxon>
        <taxon>Bacillati</taxon>
        <taxon>Bacillota</taxon>
        <taxon>Bacilli</taxon>
        <taxon>Bacillales</taxon>
        <taxon>Paenibacillaceae</taxon>
        <taxon>Paenibacillus</taxon>
    </lineage>
</organism>
<keyword evidence="1" id="KW-0472">Membrane</keyword>
<feature type="transmembrane region" description="Helical" evidence="1">
    <location>
        <begin position="12"/>
        <end position="37"/>
    </location>
</feature>
<keyword evidence="3" id="KW-1185">Reference proteome</keyword>
<dbReference type="Proteomes" id="UP001596047">
    <property type="component" value="Unassembled WGS sequence"/>
</dbReference>
<gene>
    <name evidence="2" type="ORF">ACFPYJ_24675</name>
</gene>
<proteinExistence type="predicted"/>
<accession>A0ABW0W2Z0</accession>